<reference evidence="1 2" key="1">
    <citation type="submission" date="2019-05" db="EMBL/GenBank/DDBJ databases">
        <title>Mikania micrantha, genome provides insights into the molecular mechanism of rapid growth.</title>
        <authorList>
            <person name="Liu B."/>
        </authorList>
    </citation>
    <scope>NUCLEOTIDE SEQUENCE [LARGE SCALE GENOMIC DNA]</scope>
    <source>
        <strain evidence="1">NLD-2019</strain>
        <tissue evidence="1">Leaf</tissue>
    </source>
</reference>
<proteinExistence type="predicted"/>
<accession>A0A5N6MN65</accession>
<evidence type="ECO:0000313" key="1">
    <source>
        <dbReference type="EMBL" id="KAD3641007.1"/>
    </source>
</evidence>
<name>A0A5N6MN65_9ASTR</name>
<dbReference type="Proteomes" id="UP000326396">
    <property type="component" value="Linkage Group LG5"/>
</dbReference>
<dbReference type="AlphaFoldDB" id="A0A5N6MN65"/>
<keyword evidence="2" id="KW-1185">Reference proteome</keyword>
<gene>
    <name evidence="1" type="ORF">E3N88_30230</name>
</gene>
<sequence length="194" mass="22467">MAQVCISAPDLDMGLVNSALHIPARCDSQVHLGHKSIYQIIFGKDKVKKLLAERRIVLRIESQIHEHTRKLHTNEVELEDENVKIKAAIDELKRLRTVKEASTALKVWQPEIIHTRQKQIVENCCVPVDFRINALEMEIKLCKQHISGFLKTWERKTKGLKQRRNGCPWSNIILCRVLMLRMNQETVEGFQGRS</sequence>
<protein>
    <submittedName>
        <fullName evidence="1">Uncharacterized protein</fullName>
    </submittedName>
</protein>
<evidence type="ECO:0000313" key="2">
    <source>
        <dbReference type="Proteomes" id="UP000326396"/>
    </source>
</evidence>
<organism evidence="1 2">
    <name type="scientific">Mikania micrantha</name>
    <name type="common">bitter vine</name>
    <dbReference type="NCBI Taxonomy" id="192012"/>
    <lineage>
        <taxon>Eukaryota</taxon>
        <taxon>Viridiplantae</taxon>
        <taxon>Streptophyta</taxon>
        <taxon>Embryophyta</taxon>
        <taxon>Tracheophyta</taxon>
        <taxon>Spermatophyta</taxon>
        <taxon>Magnoliopsida</taxon>
        <taxon>eudicotyledons</taxon>
        <taxon>Gunneridae</taxon>
        <taxon>Pentapetalae</taxon>
        <taxon>asterids</taxon>
        <taxon>campanulids</taxon>
        <taxon>Asterales</taxon>
        <taxon>Asteraceae</taxon>
        <taxon>Asteroideae</taxon>
        <taxon>Heliantheae alliance</taxon>
        <taxon>Eupatorieae</taxon>
        <taxon>Mikania</taxon>
    </lineage>
</organism>
<dbReference type="OrthoDB" id="3219396at2759"/>
<comment type="caution">
    <text evidence="1">The sequence shown here is derived from an EMBL/GenBank/DDBJ whole genome shotgun (WGS) entry which is preliminary data.</text>
</comment>
<dbReference type="EMBL" id="SZYD01000015">
    <property type="protein sequence ID" value="KAD3641007.1"/>
    <property type="molecule type" value="Genomic_DNA"/>
</dbReference>